<dbReference type="EMBL" id="JAVFKY010000001">
    <property type="protein sequence ID" value="KAK5584692.1"/>
    <property type="molecule type" value="Genomic_DNA"/>
</dbReference>
<proteinExistence type="predicted"/>
<gene>
    <name evidence="1" type="ORF">RB653_006308</name>
</gene>
<reference evidence="1 2" key="1">
    <citation type="submission" date="2023-11" db="EMBL/GenBank/DDBJ databases">
        <title>Dfirmibasis_genome.</title>
        <authorList>
            <person name="Edelbroek B."/>
            <person name="Kjellin J."/>
            <person name="Jerlstrom-Hultqvist J."/>
            <person name="Soderbom F."/>
        </authorList>
    </citation>
    <scope>NUCLEOTIDE SEQUENCE [LARGE SCALE GENOMIC DNA]</scope>
    <source>
        <strain evidence="1 2">TNS-C-14</strain>
    </source>
</reference>
<dbReference type="Proteomes" id="UP001344447">
    <property type="component" value="Unassembled WGS sequence"/>
</dbReference>
<dbReference type="AlphaFoldDB" id="A0AAN7Z1X4"/>
<evidence type="ECO:0000313" key="1">
    <source>
        <dbReference type="EMBL" id="KAK5584692.1"/>
    </source>
</evidence>
<evidence type="ECO:0000313" key="2">
    <source>
        <dbReference type="Proteomes" id="UP001344447"/>
    </source>
</evidence>
<name>A0AAN7Z1X4_9MYCE</name>
<keyword evidence="2" id="KW-1185">Reference proteome</keyword>
<sequence length="58" mass="6755">MSILKSLVSFLSVSKSNDSKNINEKFLKIRNFQLLNKESRWNPNYTVFSFGSKNVIIE</sequence>
<protein>
    <submittedName>
        <fullName evidence="1">Uncharacterized protein</fullName>
    </submittedName>
</protein>
<comment type="caution">
    <text evidence="1">The sequence shown here is derived from an EMBL/GenBank/DDBJ whole genome shotgun (WGS) entry which is preliminary data.</text>
</comment>
<accession>A0AAN7Z1X4</accession>
<organism evidence="1 2">
    <name type="scientific">Dictyostelium firmibasis</name>
    <dbReference type="NCBI Taxonomy" id="79012"/>
    <lineage>
        <taxon>Eukaryota</taxon>
        <taxon>Amoebozoa</taxon>
        <taxon>Evosea</taxon>
        <taxon>Eumycetozoa</taxon>
        <taxon>Dictyostelia</taxon>
        <taxon>Dictyosteliales</taxon>
        <taxon>Dictyosteliaceae</taxon>
        <taxon>Dictyostelium</taxon>
    </lineage>
</organism>